<sequence length="97" mass="11205">MPDIKRISKEDQAGLPKFQNQEEAIGYFEKTYREKFVFEESIETEEGNCHFYRLITDEEAYIKGITELNANGHVGLAFMDSYQPVQISENGDIQIAH</sequence>
<gene>
    <name evidence="1" type="ORF">HF394_16580</name>
</gene>
<dbReference type="EMBL" id="CP051177">
    <property type="protein sequence ID" value="QKX52061.1"/>
    <property type="molecule type" value="Genomic_DNA"/>
</dbReference>
<proteinExistence type="predicted"/>
<dbReference type="Proteomes" id="UP000509222">
    <property type="component" value="Chromosome"/>
</dbReference>
<evidence type="ECO:0000313" key="1">
    <source>
        <dbReference type="EMBL" id="QKX52061.1"/>
    </source>
</evidence>
<protein>
    <submittedName>
        <fullName evidence="1">Uncharacterized protein</fullName>
    </submittedName>
</protein>
<keyword evidence="2" id="KW-1185">Reference proteome</keyword>
<reference evidence="1 2" key="1">
    <citation type="submission" date="2020-04" db="EMBL/GenBank/DDBJ databases">
        <authorList>
            <person name="Pajer P."/>
            <person name="Broz P."/>
        </authorList>
    </citation>
    <scope>NUCLEOTIDE SEQUENCE [LARGE SCALE GENOMIC DNA]</scope>
    <source>
        <strain evidence="2">NRL-ATB46093</strain>
    </source>
</reference>
<organism evidence="1 2">
    <name type="scientific">Planococcus glaciei</name>
    <dbReference type="NCBI Taxonomy" id="459472"/>
    <lineage>
        <taxon>Bacteria</taxon>
        <taxon>Bacillati</taxon>
        <taxon>Bacillota</taxon>
        <taxon>Bacilli</taxon>
        <taxon>Bacillales</taxon>
        <taxon>Caryophanaceae</taxon>
        <taxon>Planococcus</taxon>
    </lineage>
</organism>
<evidence type="ECO:0000313" key="2">
    <source>
        <dbReference type="Proteomes" id="UP000509222"/>
    </source>
</evidence>
<name>A0A7H8QF05_9BACL</name>
<dbReference type="AlphaFoldDB" id="A0A7H8QF05"/>
<dbReference type="RefSeq" id="WP_036808511.1">
    <property type="nucleotide sequence ID" value="NZ_CP051177.1"/>
</dbReference>
<reference evidence="2" key="2">
    <citation type="submission" date="2020-06" db="EMBL/GenBank/DDBJ databases">
        <title>Isolation of Planomicrobium glaciei.</title>
        <authorList>
            <person name="Malisova L."/>
            <person name="Safrankova R."/>
            <person name="Jakubu V."/>
            <person name="Spanelova P."/>
        </authorList>
    </citation>
    <scope>NUCLEOTIDE SEQUENCE [LARGE SCALE GENOMIC DNA]</scope>
    <source>
        <strain evidence="2">NRL-ATB46093</strain>
    </source>
</reference>
<accession>A0A7H8QF05</accession>